<evidence type="ECO:0000256" key="3">
    <source>
        <dbReference type="ARBA" id="ARBA00022741"/>
    </source>
</evidence>
<dbReference type="Proteomes" id="UP000001686">
    <property type="component" value="Chromosome"/>
</dbReference>
<dbReference type="GO" id="GO:0036430">
    <property type="term" value="F:CMP kinase activity"/>
    <property type="evidence" value="ECO:0007669"/>
    <property type="project" value="RHEA"/>
</dbReference>
<protein>
    <recommendedName>
        <fullName evidence="6">Cytidylate kinase</fullName>
        <shortName evidence="6">CK</shortName>
        <ecNumber evidence="6">2.7.4.25</ecNumber>
    </recommendedName>
    <alternativeName>
        <fullName evidence="6">Cytidine monophosphate kinase</fullName>
        <shortName evidence="6">CMP kinase</shortName>
    </alternativeName>
</protein>
<keyword evidence="1 6" id="KW-0963">Cytoplasm</keyword>
<dbReference type="GeneID" id="6094750"/>
<evidence type="ECO:0000313" key="7">
    <source>
        <dbReference type="EMBL" id="ACB08219.1"/>
    </source>
</evidence>
<dbReference type="HOGENOM" id="CLU_079959_1_0_2"/>
<evidence type="ECO:0000256" key="6">
    <source>
        <dbReference type="HAMAP-Rule" id="MF_00239"/>
    </source>
</evidence>
<dbReference type="EC" id="2.7.4.25" evidence="6"/>
<dbReference type="GO" id="GO:0006220">
    <property type="term" value="P:pyrimidine nucleotide metabolic process"/>
    <property type="evidence" value="ECO:0007669"/>
    <property type="project" value="UniProtKB-UniRule"/>
</dbReference>
<dbReference type="eggNOG" id="arCOG01037">
    <property type="taxonomic scope" value="Archaea"/>
</dbReference>
<dbReference type="InterPro" id="IPR011892">
    <property type="entry name" value="Cyt_kin_arch"/>
</dbReference>
<accession>B1L6Z0</accession>
<dbReference type="HAMAP" id="MF_00239">
    <property type="entry name" value="Cytidyl_kinase_type2"/>
    <property type="match status" value="1"/>
</dbReference>
<dbReference type="Pfam" id="PF13189">
    <property type="entry name" value="Cytidylate_kin2"/>
    <property type="match status" value="1"/>
</dbReference>
<keyword evidence="4 6" id="KW-0418">Kinase</keyword>
<evidence type="ECO:0000256" key="1">
    <source>
        <dbReference type="ARBA" id="ARBA00022490"/>
    </source>
</evidence>
<dbReference type="SUPFAM" id="SSF52540">
    <property type="entry name" value="P-loop containing nucleoside triphosphate hydrolases"/>
    <property type="match status" value="1"/>
</dbReference>
<dbReference type="GO" id="GO:0036431">
    <property type="term" value="F:dCMP kinase activity"/>
    <property type="evidence" value="ECO:0007669"/>
    <property type="project" value="RHEA"/>
</dbReference>
<name>B1L6Z0_KORCO</name>
<gene>
    <name evidence="6" type="primary">cmk</name>
    <name evidence="7" type="ordered locus">Kcr_1473</name>
</gene>
<dbReference type="EMBL" id="CP000968">
    <property type="protein sequence ID" value="ACB08219.1"/>
    <property type="molecule type" value="Genomic_DNA"/>
</dbReference>
<dbReference type="RefSeq" id="WP_012310116.1">
    <property type="nucleotide sequence ID" value="NC_010482.1"/>
</dbReference>
<dbReference type="GO" id="GO:0005737">
    <property type="term" value="C:cytoplasm"/>
    <property type="evidence" value="ECO:0007669"/>
    <property type="project" value="UniProtKB-SubCell"/>
</dbReference>
<evidence type="ECO:0000256" key="2">
    <source>
        <dbReference type="ARBA" id="ARBA00022679"/>
    </source>
</evidence>
<keyword evidence="8" id="KW-1185">Reference proteome</keyword>
<organism evidence="7 8">
    <name type="scientific">Korarchaeum cryptofilum (strain OPF8)</name>
    <dbReference type="NCBI Taxonomy" id="374847"/>
    <lineage>
        <taxon>Archaea</taxon>
        <taxon>Thermoproteota</taxon>
        <taxon>Candidatus Korarchaeia</taxon>
        <taxon>Candidatus Korarchaeales</taxon>
        <taxon>Candidatus Korarchaeaceae</taxon>
        <taxon>Candidatus Korarchaeum</taxon>
    </lineage>
</organism>
<comment type="catalytic activity">
    <reaction evidence="6">
        <text>dCMP + ATP = dCDP + ADP</text>
        <dbReference type="Rhea" id="RHEA:25094"/>
        <dbReference type="ChEBI" id="CHEBI:30616"/>
        <dbReference type="ChEBI" id="CHEBI:57566"/>
        <dbReference type="ChEBI" id="CHEBI:58593"/>
        <dbReference type="ChEBI" id="CHEBI:456216"/>
        <dbReference type="EC" id="2.7.4.25"/>
    </reaction>
</comment>
<comment type="subcellular location">
    <subcellularLocation>
        <location evidence="6">Cytoplasm</location>
    </subcellularLocation>
</comment>
<dbReference type="OrthoDB" id="31096at2157"/>
<dbReference type="STRING" id="374847.Kcr_1473"/>
<proteinExistence type="inferred from homology"/>
<dbReference type="GO" id="GO:0005524">
    <property type="term" value="F:ATP binding"/>
    <property type="evidence" value="ECO:0007669"/>
    <property type="project" value="UniProtKB-UniRule"/>
</dbReference>
<feature type="binding site" evidence="6">
    <location>
        <begin position="8"/>
        <end position="16"/>
    </location>
    <ligand>
        <name>ATP</name>
        <dbReference type="ChEBI" id="CHEBI:30616"/>
    </ligand>
</feature>
<evidence type="ECO:0000256" key="5">
    <source>
        <dbReference type="ARBA" id="ARBA00022840"/>
    </source>
</evidence>
<dbReference type="EnsemblBacteria" id="ACB08219">
    <property type="protein sequence ID" value="ACB08219"/>
    <property type="gene ID" value="Kcr_1473"/>
</dbReference>
<dbReference type="InParanoid" id="B1L6Z0"/>
<keyword evidence="2 6" id="KW-0808">Transferase</keyword>
<dbReference type="Gene3D" id="3.40.50.300">
    <property type="entry name" value="P-loop containing nucleotide triphosphate hydrolases"/>
    <property type="match status" value="1"/>
</dbReference>
<dbReference type="AlphaFoldDB" id="B1L6Z0"/>
<dbReference type="KEGG" id="kcr:Kcr_1473"/>
<evidence type="ECO:0000313" key="8">
    <source>
        <dbReference type="Proteomes" id="UP000001686"/>
    </source>
</evidence>
<dbReference type="PhylomeDB" id="B1L6Z0"/>
<keyword evidence="3 6" id="KW-0547">Nucleotide-binding</keyword>
<reference evidence="7 8" key="1">
    <citation type="journal article" date="2008" name="Proc. Natl. Acad. Sci. U.S.A.">
        <title>A korarchaeal genome reveals new insights into the evolution of the Archaea.</title>
        <authorList>
            <person name="Elkins J.G."/>
            <person name="Podar M."/>
            <person name="Graham D.E."/>
            <person name="Makarova K.S."/>
            <person name="Wolf Y."/>
            <person name="Randau L."/>
            <person name="Hedlund B.P."/>
            <person name="Brochier-Armanet C."/>
            <person name="Kunin V."/>
            <person name="Anderson I."/>
            <person name="Lapidus A."/>
            <person name="Goltsman E."/>
            <person name="Barry K."/>
            <person name="Koonin E.V."/>
            <person name="Hugenholtz P."/>
            <person name="Kyrpides N."/>
            <person name="Wanner G."/>
            <person name="Richardson P."/>
            <person name="Keller M."/>
            <person name="Stetter K.O."/>
        </authorList>
    </citation>
    <scope>NUCLEOTIDE SEQUENCE [LARGE SCALE GENOMIC DNA]</scope>
    <source>
        <strain evidence="8">OPF8</strain>
    </source>
</reference>
<comment type="similarity">
    <text evidence="6">Belongs to the cytidylate kinase family. Type 2 subfamily.</text>
</comment>
<comment type="catalytic activity">
    <reaction evidence="6">
        <text>CMP + ATP = CDP + ADP</text>
        <dbReference type="Rhea" id="RHEA:11600"/>
        <dbReference type="ChEBI" id="CHEBI:30616"/>
        <dbReference type="ChEBI" id="CHEBI:58069"/>
        <dbReference type="ChEBI" id="CHEBI:60377"/>
        <dbReference type="ChEBI" id="CHEBI:456216"/>
        <dbReference type="EC" id="2.7.4.25"/>
    </reaction>
</comment>
<dbReference type="FunCoup" id="B1L6Z0">
    <property type="interactions" value="12"/>
</dbReference>
<keyword evidence="5 6" id="KW-0067">ATP-binding</keyword>
<evidence type="ECO:0000256" key="4">
    <source>
        <dbReference type="ARBA" id="ARBA00022777"/>
    </source>
</evidence>
<dbReference type="NCBIfam" id="TIGR02173">
    <property type="entry name" value="cyt_kin_arch"/>
    <property type="match status" value="1"/>
</dbReference>
<sequence>MFNICLSGMTGTGKSTLARKLAERYGLKVVSGGEILKEIIAGKESLRDPGWWEREQGEAALERRLEDSRYDLEVDRRLMELAKEGGYILDSWTMAYLLDCDSCIKIFLKADFESRALRVAERDKISIEEAKRRIMIKEERSYKIYKGLYGFDIGKDLSPFHLVIDTTGLSPDDVFRVVSTYIDCLLNMSNTFP</sequence>
<dbReference type="InterPro" id="IPR027417">
    <property type="entry name" value="P-loop_NTPase"/>
</dbReference>